<dbReference type="Proteomes" id="UP001642487">
    <property type="component" value="Chromosome 4"/>
</dbReference>
<gene>
    <name evidence="1" type="ORF">CITCOLO1_LOCUS11271</name>
</gene>
<sequence length="127" mass="14134">SLSIHCLLAARRRSPTNPSSSSNRQSAAILRLPTLRRMVDVVLYLPSSSLFSISLCLSLASKIHFGVLYIVFNGSTALIKFELYFGLLVFVDIQETIEKAHLGDMDWVKHTLTPLQISLLLLSVFSL</sequence>
<keyword evidence="2" id="KW-1185">Reference proteome</keyword>
<organism evidence="1 2">
    <name type="scientific">Citrullus colocynthis</name>
    <name type="common">colocynth</name>
    <dbReference type="NCBI Taxonomy" id="252529"/>
    <lineage>
        <taxon>Eukaryota</taxon>
        <taxon>Viridiplantae</taxon>
        <taxon>Streptophyta</taxon>
        <taxon>Embryophyta</taxon>
        <taxon>Tracheophyta</taxon>
        <taxon>Spermatophyta</taxon>
        <taxon>Magnoliopsida</taxon>
        <taxon>eudicotyledons</taxon>
        <taxon>Gunneridae</taxon>
        <taxon>Pentapetalae</taxon>
        <taxon>rosids</taxon>
        <taxon>fabids</taxon>
        <taxon>Cucurbitales</taxon>
        <taxon>Cucurbitaceae</taxon>
        <taxon>Benincaseae</taxon>
        <taxon>Citrullus</taxon>
    </lineage>
</organism>
<dbReference type="EMBL" id="OZ021738">
    <property type="protein sequence ID" value="CAK9319277.1"/>
    <property type="molecule type" value="Genomic_DNA"/>
</dbReference>
<evidence type="ECO:0000313" key="2">
    <source>
        <dbReference type="Proteomes" id="UP001642487"/>
    </source>
</evidence>
<proteinExistence type="predicted"/>
<feature type="non-terminal residue" evidence="1">
    <location>
        <position position="127"/>
    </location>
</feature>
<accession>A0ABP0YFM9</accession>
<name>A0ABP0YFM9_9ROSI</name>
<protein>
    <submittedName>
        <fullName evidence="1">Uncharacterized protein</fullName>
    </submittedName>
</protein>
<reference evidence="1 2" key="1">
    <citation type="submission" date="2024-03" db="EMBL/GenBank/DDBJ databases">
        <authorList>
            <person name="Gkanogiannis A."/>
            <person name="Becerra Lopez-Lavalle L."/>
        </authorList>
    </citation>
    <scope>NUCLEOTIDE SEQUENCE [LARGE SCALE GENOMIC DNA]</scope>
</reference>
<evidence type="ECO:0000313" key="1">
    <source>
        <dbReference type="EMBL" id="CAK9319277.1"/>
    </source>
</evidence>